<dbReference type="InterPro" id="IPR015424">
    <property type="entry name" value="PyrdxlP-dep_Trfase"/>
</dbReference>
<dbReference type="GO" id="GO:0004563">
    <property type="term" value="F:beta-N-acetylhexosaminidase activity"/>
    <property type="evidence" value="ECO:0007669"/>
    <property type="project" value="UniProtKB-EC"/>
</dbReference>
<dbReference type="AlphaFoldDB" id="A0A5C7IN24"/>
<dbReference type="EC" id="3.2.1.52" evidence="3"/>
<comment type="catalytic activity">
    <reaction evidence="1">
        <text>Hydrolysis of terminal non-reducing N-acetyl-D-hexosamine residues in N-acetyl-beta-D-hexosaminides.</text>
        <dbReference type="EC" id="3.2.1.52"/>
    </reaction>
</comment>
<accession>A0A5C7IN24</accession>
<evidence type="ECO:0000256" key="4">
    <source>
        <dbReference type="ARBA" id="ARBA00022801"/>
    </source>
</evidence>
<dbReference type="InterPro" id="IPR039429">
    <property type="entry name" value="SHMT-like_dom"/>
</dbReference>
<evidence type="ECO:0000259" key="5">
    <source>
        <dbReference type="Pfam" id="PF00464"/>
    </source>
</evidence>
<keyword evidence="8" id="KW-1185">Reference proteome</keyword>
<evidence type="ECO:0000259" key="6">
    <source>
        <dbReference type="Pfam" id="PF00728"/>
    </source>
</evidence>
<dbReference type="SUPFAM" id="SSF53383">
    <property type="entry name" value="PLP-dependent transferases"/>
    <property type="match status" value="1"/>
</dbReference>
<comment type="similarity">
    <text evidence="2">Belongs to the glycosyl hydrolase 20 family.</text>
</comment>
<dbReference type="Proteomes" id="UP000323000">
    <property type="component" value="Chromosome 2"/>
</dbReference>
<name>A0A5C7IN24_9ROSI</name>
<proteinExistence type="inferred from homology"/>
<evidence type="ECO:0000256" key="3">
    <source>
        <dbReference type="ARBA" id="ARBA00012663"/>
    </source>
</evidence>
<feature type="domain" description="Glycoside hydrolase family 20 catalytic" evidence="6">
    <location>
        <begin position="112"/>
        <end position="138"/>
    </location>
</feature>
<dbReference type="Gene3D" id="3.40.640.10">
    <property type="entry name" value="Type I PLP-dependent aspartate aminotransferase-like (Major domain)"/>
    <property type="match status" value="1"/>
</dbReference>
<dbReference type="SUPFAM" id="SSF51445">
    <property type="entry name" value="(Trans)glycosidases"/>
    <property type="match status" value="1"/>
</dbReference>
<dbReference type="InterPro" id="IPR015421">
    <property type="entry name" value="PyrdxlP-dep_Trfase_major"/>
</dbReference>
<dbReference type="OrthoDB" id="1672328at2759"/>
<dbReference type="EMBL" id="VAHF01000002">
    <property type="protein sequence ID" value="TXG69856.1"/>
    <property type="molecule type" value="Genomic_DNA"/>
</dbReference>
<evidence type="ECO:0000313" key="8">
    <source>
        <dbReference type="Proteomes" id="UP000323000"/>
    </source>
</evidence>
<keyword evidence="4" id="KW-0378">Hydrolase</keyword>
<comment type="caution">
    <text evidence="7">The sequence shown here is derived from an EMBL/GenBank/DDBJ whole genome shotgun (WGS) entry which is preliminary data.</text>
</comment>
<organism evidence="7 8">
    <name type="scientific">Acer yangbiense</name>
    <dbReference type="NCBI Taxonomy" id="1000413"/>
    <lineage>
        <taxon>Eukaryota</taxon>
        <taxon>Viridiplantae</taxon>
        <taxon>Streptophyta</taxon>
        <taxon>Embryophyta</taxon>
        <taxon>Tracheophyta</taxon>
        <taxon>Spermatophyta</taxon>
        <taxon>Magnoliopsida</taxon>
        <taxon>eudicotyledons</taxon>
        <taxon>Gunneridae</taxon>
        <taxon>Pentapetalae</taxon>
        <taxon>rosids</taxon>
        <taxon>malvids</taxon>
        <taxon>Sapindales</taxon>
        <taxon>Sapindaceae</taxon>
        <taxon>Hippocastanoideae</taxon>
        <taxon>Acereae</taxon>
        <taxon>Acer</taxon>
    </lineage>
</organism>
<dbReference type="Gene3D" id="3.20.20.80">
    <property type="entry name" value="Glycosidases"/>
    <property type="match status" value="1"/>
</dbReference>
<reference evidence="8" key="1">
    <citation type="journal article" date="2019" name="Gigascience">
        <title>De novo genome assembly of the endangered Acer yangbiense, a plant species with extremely small populations endemic to Yunnan Province, China.</title>
        <authorList>
            <person name="Yang J."/>
            <person name="Wariss H.M."/>
            <person name="Tao L."/>
            <person name="Zhang R."/>
            <person name="Yun Q."/>
            <person name="Hollingsworth P."/>
            <person name="Dao Z."/>
            <person name="Luo G."/>
            <person name="Guo H."/>
            <person name="Ma Y."/>
            <person name="Sun W."/>
        </authorList>
    </citation>
    <scope>NUCLEOTIDE SEQUENCE [LARGE SCALE GENOMIC DNA]</scope>
    <source>
        <strain evidence="8">cv. Malutang</strain>
    </source>
</reference>
<evidence type="ECO:0000313" key="7">
    <source>
        <dbReference type="EMBL" id="TXG69856.1"/>
    </source>
</evidence>
<gene>
    <name evidence="7" type="ORF">EZV62_004791</name>
</gene>
<dbReference type="Pfam" id="PF00464">
    <property type="entry name" value="SHMT"/>
    <property type="match status" value="1"/>
</dbReference>
<protein>
    <recommendedName>
        <fullName evidence="3">beta-N-acetylhexosaminidase</fullName>
        <ecNumber evidence="3">3.2.1.52</ecNumber>
    </recommendedName>
</protein>
<dbReference type="Pfam" id="PF00728">
    <property type="entry name" value="Glyco_hydro_20"/>
    <property type="match status" value="1"/>
</dbReference>
<evidence type="ECO:0000256" key="2">
    <source>
        <dbReference type="ARBA" id="ARBA00006285"/>
    </source>
</evidence>
<sequence>MEEEKAAAYYDELTRKGGEAARSMAVLSLKSRIYSLRMVWSSAVVVLDEKALDFRPNYARFRAVADKCGELFLRDMAHINGLVSAQFNSFCRINPSNSVIAMDGYTLMLLKLYAQRRGINVLAEFDVPGHALSWLLDIDSSCE</sequence>
<dbReference type="GO" id="GO:0005975">
    <property type="term" value="P:carbohydrate metabolic process"/>
    <property type="evidence" value="ECO:0007669"/>
    <property type="project" value="InterPro"/>
</dbReference>
<dbReference type="InterPro" id="IPR017853">
    <property type="entry name" value="GH"/>
</dbReference>
<evidence type="ECO:0000256" key="1">
    <source>
        <dbReference type="ARBA" id="ARBA00001231"/>
    </source>
</evidence>
<dbReference type="InterPro" id="IPR015883">
    <property type="entry name" value="Glyco_hydro_20_cat"/>
</dbReference>
<feature type="domain" description="Serine hydroxymethyltransferase-like" evidence="5">
    <location>
        <begin position="56"/>
        <end position="87"/>
    </location>
</feature>